<evidence type="ECO:0000256" key="4">
    <source>
        <dbReference type="ARBA" id="ARBA00026170"/>
    </source>
</evidence>
<feature type="non-terminal residue" evidence="5">
    <location>
        <position position="1"/>
    </location>
</feature>
<evidence type="ECO:0000256" key="3">
    <source>
        <dbReference type="ARBA" id="ARBA00025768"/>
    </source>
</evidence>
<proteinExistence type="inferred from homology"/>
<dbReference type="Pfam" id="PF08433">
    <property type="entry name" value="KTI12"/>
    <property type="match status" value="1"/>
</dbReference>
<organism evidence="5 6">
    <name type="scientific">Goodea atripinnis</name>
    <dbReference type="NCBI Taxonomy" id="208336"/>
    <lineage>
        <taxon>Eukaryota</taxon>
        <taxon>Metazoa</taxon>
        <taxon>Chordata</taxon>
        <taxon>Craniata</taxon>
        <taxon>Vertebrata</taxon>
        <taxon>Euteleostomi</taxon>
        <taxon>Actinopterygii</taxon>
        <taxon>Neopterygii</taxon>
        <taxon>Teleostei</taxon>
        <taxon>Neoteleostei</taxon>
        <taxon>Acanthomorphata</taxon>
        <taxon>Ovalentaria</taxon>
        <taxon>Atherinomorphae</taxon>
        <taxon>Cyprinodontiformes</taxon>
        <taxon>Goodeidae</taxon>
        <taxon>Goodea</taxon>
    </lineage>
</organism>
<reference evidence="5 6" key="1">
    <citation type="submission" date="2021-06" db="EMBL/GenBank/DDBJ databases">
        <authorList>
            <person name="Palmer J.M."/>
        </authorList>
    </citation>
    <scope>NUCLEOTIDE SEQUENCE [LARGE SCALE GENOMIC DNA]</scope>
    <source>
        <strain evidence="5 6">GA_2019</strain>
        <tissue evidence="5">Muscle</tissue>
    </source>
</reference>
<name>A0ABV0NPP3_9TELE</name>
<keyword evidence="2" id="KW-0067">ATP-binding</keyword>
<keyword evidence="6" id="KW-1185">Reference proteome</keyword>
<dbReference type="InterPro" id="IPR013641">
    <property type="entry name" value="KTI12/PSTK"/>
</dbReference>
<protein>
    <recommendedName>
        <fullName evidence="4">Protein KTI12 homolog</fullName>
    </recommendedName>
</protein>
<dbReference type="PANTHER" id="PTHR12435">
    <property type="match status" value="1"/>
</dbReference>
<comment type="similarity">
    <text evidence="3">Belongs to the KTI12 family.</text>
</comment>
<dbReference type="InterPro" id="IPR027417">
    <property type="entry name" value="P-loop_NTPase"/>
</dbReference>
<evidence type="ECO:0000313" key="5">
    <source>
        <dbReference type="EMBL" id="MEQ2172197.1"/>
    </source>
</evidence>
<comment type="caution">
    <text evidence="5">The sequence shown here is derived from an EMBL/GenBank/DDBJ whole genome shotgun (WGS) entry which is preliminary data.</text>
</comment>
<evidence type="ECO:0000256" key="2">
    <source>
        <dbReference type="ARBA" id="ARBA00022840"/>
    </source>
</evidence>
<evidence type="ECO:0000313" key="6">
    <source>
        <dbReference type="Proteomes" id="UP001476798"/>
    </source>
</evidence>
<sequence length="56" mass="6489">KVNKDNIVILDSLNYIKGYRYELFCLTKHAQTPHCLVRTAHRGTKTEKLQSNTART</sequence>
<evidence type="ECO:0000256" key="1">
    <source>
        <dbReference type="ARBA" id="ARBA00022741"/>
    </source>
</evidence>
<dbReference type="Gene3D" id="3.40.50.300">
    <property type="entry name" value="P-loop containing nucleotide triphosphate hydrolases"/>
    <property type="match status" value="1"/>
</dbReference>
<gene>
    <name evidence="5" type="primary">KTI12</name>
    <name evidence="5" type="ORF">GOODEAATRI_018630</name>
</gene>
<accession>A0ABV0NPP3</accession>
<feature type="non-terminal residue" evidence="5">
    <location>
        <position position="56"/>
    </location>
</feature>
<dbReference type="EMBL" id="JAHRIO010041578">
    <property type="protein sequence ID" value="MEQ2172197.1"/>
    <property type="molecule type" value="Genomic_DNA"/>
</dbReference>
<keyword evidence="1" id="KW-0547">Nucleotide-binding</keyword>
<dbReference type="Proteomes" id="UP001476798">
    <property type="component" value="Unassembled WGS sequence"/>
</dbReference>